<protein>
    <submittedName>
        <fullName evidence="1">tRNA (Adenine-N(1)-)-methyltransferase catalytic subunit trm61</fullName>
        <ecNumber evidence="1">2.1.1.2</ecNumber>
    </submittedName>
</protein>
<reference evidence="1" key="1">
    <citation type="submission" date="2023-07" db="EMBL/GenBank/DDBJ databases">
        <title>Black Yeasts Isolated from many extreme environments.</title>
        <authorList>
            <person name="Coleine C."/>
            <person name="Stajich J.E."/>
            <person name="Selbmann L."/>
        </authorList>
    </citation>
    <scope>NUCLEOTIDE SEQUENCE</scope>
    <source>
        <strain evidence="1">CCFEE 5714</strain>
    </source>
</reference>
<dbReference type="EMBL" id="JAUTXU010000069">
    <property type="protein sequence ID" value="KAK3712577.1"/>
    <property type="molecule type" value="Genomic_DNA"/>
</dbReference>
<evidence type="ECO:0000313" key="2">
    <source>
        <dbReference type="Proteomes" id="UP001281147"/>
    </source>
</evidence>
<organism evidence="1 2">
    <name type="scientific">Vermiconidia calcicola</name>
    <dbReference type="NCBI Taxonomy" id="1690605"/>
    <lineage>
        <taxon>Eukaryota</taxon>
        <taxon>Fungi</taxon>
        <taxon>Dikarya</taxon>
        <taxon>Ascomycota</taxon>
        <taxon>Pezizomycotina</taxon>
        <taxon>Dothideomycetes</taxon>
        <taxon>Dothideomycetidae</taxon>
        <taxon>Mycosphaerellales</taxon>
        <taxon>Extremaceae</taxon>
        <taxon>Vermiconidia</taxon>
    </lineage>
</organism>
<accession>A0ACC3N904</accession>
<dbReference type="EC" id="2.1.1.2" evidence="1"/>
<dbReference type="Proteomes" id="UP001281147">
    <property type="component" value="Unassembled WGS sequence"/>
</dbReference>
<comment type="caution">
    <text evidence="1">The sequence shown here is derived from an EMBL/GenBank/DDBJ whole genome shotgun (WGS) entry which is preliminary data.</text>
</comment>
<keyword evidence="1" id="KW-0489">Methyltransferase</keyword>
<keyword evidence="1" id="KW-0808">Transferase</keyword>
<name>A0ACC3N904_9PEZI</name>
<sequence length="518" mass="56429">MASEIVSSQQSSAAPLPREQAKPSPFFHTPPATEADALAILHLKRDSLLPITLRATADDGYAEGAVTNTRFGSFPHSTLIGLDWGSQVRASKVDTGTRGRKGKQKQQRDQDQDDSNAAAGCADGSTKKRKSDEASLTDDISGAPAKKLKQLADGTQQLPTAAKAPIEAGSGFVHILPPTPESWTSSLDHRTQVVYTPDYSYILQRLRVRPGSAIIEAGAGSGSFTHAAARAVYNGYPGSSTSKKRKLGKVYSYEYHEPRVQTLRQEIHDHGLDSIVELTHRDVCNEGFETPEAPSPPKADAIFLDLPAPWLALKHLTRSSPGSPLNPSAAVHLCTFSPCIEQVISTVSFLRKNNWTEINMFEIQHKRLDVRRERVGLKEEGLRGVNASAATVDEAVQRLREVETKLSDFHANKDVANGRTSGKEKKIQSKAERLEKIRQDVEGRKLYKEGNLVQRTEPEVKTHTSYLVFAILPGAWTEVDEQACAEKWPVGDVMAGKAENGGGKSGRQRSSSGGISLI</sequence>
<keyword evidence="2" id="KW-1185">Reference proteome</keyword>
<evidence type="ECO:0000313" key="1">
    <source>
        <dbReference type="EMBL" id="KAK3712577.1"/>
    </source>
</evidence>
<proteinExistence type="predicted"/>
<gene>
    <name evidence="1" type="primary">TRM61_1</name>
    <name evidence="1" type="ORF">LTR37_009020</name>
</gene>